<reference evidence="2 3" key="1">
    <citation type="submission" date="2020-08" db="EMBL/GenBank/DDBJ databases">
        <title>Sequencing the genomes of 1000 actinobacteria strains.</title>
        <authorList>
            <person name="Klenk H.-P."/>
        </authorList>
    </citation>
    <scope>NUCLEOTIDE SEQUENCE [LARGE SCALE GENOMIC DNA]</scope>
    <source>
        <strain evidence="2 3">DSM 21065</strain>
    </source>
</reference>
<dbReference type="Pfam" id="PF12688">
    <property type="entry name" value="TPR_5"/>
    <property type="match status" value="1"/>
</dbReference>
<dbReference type="Gene3D" id="1.25.40.10">
    <property type="entry name" value="Tetratricopeptide repeat domain"/>
    <property type="match status" value="1"/>
</dbReference>
<dbReference type="Proteomes" id="UP000561726">
    <property type="component" value="Unassembled WGS sequence"/>
</dbReference>
<dbReference type="AlphaFoldDB" id="A0A7W9E4U0"/>
<protein>
    <submittedName>
        <fullName evidence="2">Tetratricopeptide (TPR) repeat protein</fullName>
    </submittedName>
</protein>
<dbReference type="SUPFAM" id="SSF48452">
    <property type="entry name" value="TPR-like"/>
    <property type="match status" value="1"/>
</dbReference>
<dbReference type="RefSeq" id="WP_236629033.1">
    <property type="nucleotide sequence ID" value="NZ_JACHBQ010000001.1"/>
</dbReference>
<feature type="domain" description="Tetratrico peptide repeat group 5" evidence="1">
    <location>
        <begin position="56"/>
        <end position="171"/>
    </location>
</feature>
<name>A0A7W9E4U0_9MICO</name>
<proteinExistence type="predicted"/>
<evidence type="ECO:0000313" key="3">
    <source>
        <dbReference type="Proteomes" id="UP000561726"/>
    </source>
</evidence>
<evidence type="ECO:0000259" key="1">
    <source>
        <dbReference type="Pfam" id="PF12688"/>
    </source>
</evidence>
<gene>
    <name evidence="2" type="ORF">BJ997_003575</name>
</gene>
<dbReference type="EMBL" id="JACHBQ010000001">
    <property type="protein sequence ID" value="MBB5643027.1"/>
    <property type="molecule type" value="Genomic_DNA"/>
</dbReference>
<sequence length="187" mass="20168">MSTISLMLCEAELMIDAAWDQRIDDFYEHDFDESDPQNAITRMRSLVAERPAGDAAALFELGGVYDSLGLEPEAIPLYRAALETGLEGERATRVFIQLASTLRNVGESAEAVSMLEAAPMSGVDEPARQAFLALALSGEGRYGDALRTALLALVPTLESYKRSLRGYADELPSTVTGSSPRVSPLVP</sequence>
<organism evidence="2 3">
    <name type="scientific">Cryobacterium roopkundense</name>
    <dbReference type="NCBI Taxonomy" id="1001240"/>
    <lineage>
        <taxon>Bacteria</taxon>
        <taxon>Bacillati</taxon>
        <taxon>Actinomycetota</taxon>
        <taxon>Actinomycetes</taxon>
        <taxon>Micrococcales</taxon>
        <taxon>Microbacteriaceae</taxon>
        <taxon>Cryobacterium</taxon>
    </lineage>
</organism>
<dbReference type="InterPro" id="IPR041656">
    <property type="entry name" value="TPR_5"/>
</dbReference>
<comment type="caution">
    <text evidence="2">The sequence shown here is derived from an EMBL/GenBank/DDBJ whole genome shotgun (WGS) entry which is preliminary data.</text>
</comment>
<evidence type="ECO:0000313" key="2">
    <source>
        <dbReference type="EMBL" id="MBB5643027.1"/>
    </source>
</evidence>
<accession>A0A7W9E4U0</accession>
<dbReference type="InterPro" id="IPR011990">
    <property type="entry name" value="TPR-like_helical_dom_sf"/>
</dbReference>